<comment type="caution">
    <text evidence="2">The sequence shown here is derived from an EMBL/GenBank/DDBJ whole genome shotgun (WGS) entry which is preliminary data.</text>
</comment>
<name>A0ABS1LZB1_9NOCA</name>
<feature type="region of interest" description="Disordered" evidence="1">
    <location>
        <begin position="517"/>
        <end position="551"/>
    </location>
</feature>
<protein>
    <submittedName>
        <fullName evidence="2">Uncharacterized protein</fullName>
    </submittedName>
</protein>
<feature type="compositionally biased region" description="Low complexity" evidence="1">
    <location>
        <begin position="527"/>
        <end position="551"/>
    </location>
</feature>
<dbReference type="EMBL" id="JAERRJ010000001">
    <property type="protein sequence ID" value="MBL1072864.1"/>
    <property type="molecule type" value="Genomic_DNA"/>
</dbReference>
<feature type="region of interest" description="Disordered" evidence="1">
    <location>
        <begin position="344"/>
        <end position="406"/>
    </location>
</feature>
<dbReference type="RefSeq" id="WP_201941997.1">
    <property type="nucleotide sequence ID" value="NZ_JAERRJ010000001.1"/>
</dbReference>
<dbReference type="Proteomes" id="UP000602198">
    <property type="component" value="Unassembled WGS sequence"/>
</dbReference>
<keyword evidence="3" id="KW-1185">Reference proteome</keyword>
<organism evidence="2 3">
    <name type="scientific">Nocardia acididurans</name>
    <dbReference type="NCBI Taxonomy" id="2802282"/>
    <lineage>
        <taxon>Bacteria</taxon>
        <taxon>Bacillati</taxon>
        <taxon>Actinomycetota</taxon>
        <taxon>Actinomycetes</taxon>
        <taxon>Mycobacteriales</taxon>
        <taxon>Nocardiaceae</taxon>
        <taxon>Nocardia</taxon>
    </lineage>
</organism>
<dbReference type="InterPro" id="IPR036689">
    <property type="entry name" value="ESAT-6-like_sf"/>
</dbReference>
<feature type="region of interest" description="Disordered" evidence="1">
    <location>
        <begin position="613"/>
        <end position="639"/>
    </location>
</feature>
<gene>
    <name evidence="2" type="ORF">JK358_00480</name>
</gene>
<accession>A0ABS1LZB1</accession>
<feature type="compositionally biased region" description="Low complexity" evidence="1">
    <location>
        <begin position="358"/>
        <end position="406"/>
    </location>
</feature>
<evidence type="ECO:0000256" key="1">
    <source>
        <dbReference type="SAM" id="MobiDB-lite"/>
    </source>
</evidence>
<feature type="compositionally biased region" description="Polar residues" evidence="1">
    <location>
        <begin position="614"/>
        <end position="629"/>
    </location>
</feature>
<proteinExistence type="predicted"/>
<reference evidence="2 3" key="1">
    <citation type="submission" date="2021-01" db="EMBL/GenBank/DDBJ databases">
        <title>WGS of actinomycetes isolated from Thailand.</title>
        <authorList>
            <person name="Thawai C."/>
        </authorList>
    </citation>
    <scope>NUCLEOTIDE SEQUENCE [LARGE SCALE GENOMIC DNA]</scope>
    <source>
        <strain evidence="2 3">LPG 2</strain>
    </source>
</reference>
<sequence>MAENTKIGLGDTAGAGWMDVAGSGDNRSAVWGGYGKSGMPAGTHIAATAGNFDLTQNASDILEAQKGALDWFHLVYDRYVLADGAVKTGALQSKSEIGRLYMQQSDMNLNKLYAAGQSIAGAQGTMQQAYDGQQQATRQLAGYWQGPSGTAAQDSLTEFGTWSASALSELNSLPAIITAAVDGIKICLQQKANAFGTLNGVTRINGVDMSNGTFLGAANSGGNDGAEDTDDVSMIINYAAARGIGDTVRMRIQILADQGVLGARERLPHYLPHKGNVYRGDDGLGKTLFDQVAQGLCIEWTQHFRESAEGYFSAYGTLCSDTDTAVKAYLATLSDKLASVGEIDKAPVPNDENPGYVPASPGGTSPAGTTPADTTAASVNPVAAAPADNNPVTNNPNTGNPVTTNPSTTNVSTLLSGVSSLLSKGAETVQAASTALQQNLTQLTTNAGTGTGIGTTSNPVTFTVGGNTLSLAQTTNGALTATVTGTDGKAQKYTLGIQNGLPYLTHSDETTDAPAETVAAATDSHNTTAAGVSTSSDSSTSAASTVASSSSGMAMGGMPAMGGMGAAGGGGAAESEHRASSIMPPKPLWDTAADSGGTTPAPNTEEVATEMAFSITSENSTPPAPSTNGVKIEIDLGGR</sequence>
<evidence type="ECO:0000313" key="2">
    <source>
        <dbReference type="EMBL" id="MBL1072864.1"/>
    </source>
</evidence>
<evidence type="ECO:0000313" key="3">
    <source>
        <dbReference type="Proteomes" id="UP000602198"/>
    </source>
</evidence>
<dbReference type="SUPFAM" id="SSF140453">
    <property type="entry name" value="EsxAB dimer-like"/>
    <property type="match status" value="1"/>
</dbReference>